<dbReference type="STRING" id="1121316.SAMN02745207_02149"/>
<dbReference type="Pfam" id="PF04893">
    <property type="entry name" value="Yip1"/>
    <property type="match status" value="1"/>
</dbReference>
<evidence type="ECO:0000256" key="4">
    <source>
        <dbReference type="ARBA" id="ARBA00023136"/>
    </source>
</evidence>
<organism evidence="7 8">
    <name type="scientific">Clostridium grantii DSM 8605</name>
    <dbReference type="NCBI Taxonomy" id="1121316"/>
    <lineage>
        <taxon>Bacteria</taxon>
        <taxon>Bacillati</taxon>
        <taxon>Bacillota</taxon>
        <taxon>Clostridia</taxon>
        <taxon>Eubacteriales</taxon>
        <taxon>Clostridiaceae</taxon>
        <taxon>Clostridium</taxon>
    </lineage>
</organism>
<feature type="transmembrane region" description="Helical" evidence="5">
    <location>
        <begin position="194"/>
        <end position="210"/>
    </location>
</feature>
<feature type="transmembrane region" description="Helical" evidence="5">
    <location>
        <begin position="49"/>
        <end position="70"/>
    </location>
</feature>
<accession>A0A1M5V8F7</accession>
<dbReference type="Proteomes" id="UP000184447">
    <property type="component" value="Unassembled WGS sequence"/>
</dbReference>
<evidence type="ECO:0000313" key="7">
    <source>
        <dbReference type="EMBL" id="SHH71223.1"/>
    </source>
</evidence>
<sequence>MDNNEFKNESIEVLEKEMDFKSATLSEKITYFFTKPSLLFKTKIDKPSYGINFLILCIITVIYNIVNSIILKPQIEELMNESLSGLDAQSAGVATSISKFATSPILSGITSALGFVISVFFLSLIYWALTKLFKGEGSYSNMVSTFLLASYASATGMLVKIVYMLITKNAIGPSSLETPSLISTLTANYDIFQVWYYILLVIGISVVFKISKKKSFAVVLIIFLIGLALTLGGFALTAASSAMR</sequence>
<name>A0A1M5V8F7_9CLOT</name>
<comment type="subcellular location">
    <subcellularLocation>
        <location evidence="1">Membrane</location>
        <topology evidence="1">Multi-pass membrane protein</topology>
    </subcellularLocation>
</comment>
<evidence type="ECO:0000256" key="2">
    <source>
        <dbReference type="ARBA" id="ARBA00022692"/>
    </source>
</evidence>
<feature type="transmembrane region" description="Helical" evidence="5">
    <location>
        <begin position="105"/>
        <end position="129"/>
    </location>
</feature>
<proteinExistence type="predicted"/>
<feature type="transmembrane region" description="Helical" evidence="5">
    <location>
        <begin position="141"/>
        <end position="166"/>
    </location>
</feature>
<dbReference type="GO" id="GO:0016020">
    <property type="term" value="C:membrane"/>
    <property type="evidence" value="ECO:0007669"/>
    <property type="project" value="UniProtKB-SubCell"/>
</dbReference>
<evidence type="ECO:0000259" key="6">
    <source>
        <dbReference type="Pfam" id="PF04893"/>
    </source>
</evidence>
<dbReference type="OrthoDB" id="1937258at2"/>
<dbReference type="EMBL" id="FQXM01000010">
    <property type="protein sequence ID" value="SHH71223.1"/>
    <property type="molecule type" value="Genomic_DNA"/>
</dbReference>
<gene>
    <name evidence="7" type="ORF">SAMN02745207_02149</name>
</gene>
<feature type="domain" description="Yip1" evidence="6">
    <location>
        <begin position="32"/>
        <end position="230"/>
    </location>
</feature>
<dbReference type="AlphaFoldDB" id="A0A1M5V8F7"/>
<dbReference type="RefSeq" id="WP_073338427.1">
    <property type="nucleotide sequence ID" value="NZ_FQXM01000010.1"/>
</dbReference>
<evidence type="ECO:0000256" key="5">
    <source>
        <dbReference type="SAM" id="Phobius"/>
    </source>
</evidence>
<protein>
    <submittedName>
        <fullName evidence="7">Yip1 domain-containing protein</fullName>
    </submittedName>
</protein>
<dbReference type="InterPro" id="IPR006977">
    <property type="entry name" value="Yip1_dom"/>
</dbReference>
<evidence type="ECO:0000256" key="3">
    <source>
        <dbReference type="ARBA" id="ARBA00022989"/>
    </source>
</evidence>
<evidence type="ECO:0000313" key="8">
    <source>
        <dbReference type="Proteomes" id="UP000184447"/>
    </source>
</evidence>
<keyword evidence="8" id="KW-1185">Reference proteome</keyword>
<keyword evidence="4 5" id="KW-0472">Membrane</keyword>
<keyword evidence="2 5" id="KW-0812">Transmembrane</keyword>
<feature type="transmembrane region" description="Helical" evidence="5">
    <location>
        <begin position="217"/>
        <end position="239"/>
    </location>
</feature>
<keyword evidence="3 5" id="KW-1133">Transmembrane helix</keyword>
<reference evidence="7 8" key="1">
    <citation type="submission" date="2016-11" db="EMBL/GenBank/DDBJ databases">
        <authorList>
            <person name="Jaros S."/>
            <person name="Januszkiewicz K."/>
            <person name="Wedrychowicz H."/>
        </authorList>
    </citation>
    <scope>NUCLEOTIDE SEQUENCE [LARGE SCALE GENOMIC DNA]</scope>
    <source>
        <strain evidence="7 8">DSM 8605</strain>
    </source>
</reference>
<evidence type="ECO:0000256" key="1">
    <source>
        <dbReference type="ARBA" id="ARBA00004141"/>
    </source>
</evidence>